<dbReference type="AlphaFoldDB" id="A0A427ART5"/>
<evidence type="ECO:0000313" key="2">
    <source>
        <dbReference type="EMBL" id="RRT78969.1"/>
    </source>
</evidence>
<sequence>SFYSEYCRSFVPGNLTAFIGYHVVVPFHHACRPCADLRSNQGTLNRNQVTSVKFGITEPSIRFGSPDQGYMWVGPSPFLAYRRRPPPLRNRDTLLLLLPLRPAPKRVGCRSPLSASKNALATGSNRFHRASTQTGIGTAPS</sequence>
<protein>
    <submittedName>
        <fullName evidence="2">Uncharacterized protein</fullName>
    </submittedName>
</protein>
<feature type="region of interest" description="Disordered" evidence="1">
    <location>
        <begin position="120"/>
        <end position="141"/>
    </location>
</feature>
<name>A0A427ART5_ENSVE</name>
<proteinExistence type="predicted"/>
<gene>
    <name evidence="2" type="ORF">B296_00026281</name>
</gene>
<organism evidence="2 3">
    <name type="scientific">Ensete ventricosum</name>
    <name type="common">Abyssinian banana</name>
    <name type="synonym">Musa ensete</name>
    <dbReference type="NCBI Taxonomy" id="4639"/>
    <lineage>
        <taxon>Eukaryota</taxon>
        <taxon>Viridiplantae</taxon>
        <taxon>Streptophyta</taxon>
        <taxon>Embryophyta</taxon>
        <taxon>Tracheophyta</taxon>
        <taxon>Spermatophyta</taxon>
        <taxon>Magnoliopsida</taxon>
        <taxon>Liliopsida</taxon>
        <taxon>Zingiberales</taxon>
        <taxon>Musaceae</taxon>
        <taxon>Ensete</taxon>
    </lineage>
</organism>
<accession>A0A427ART5</accession>
<feature type="non-terminal residue" evidence="2">
    <location>
        <position position="1"/>
    </location>
</feature>
<evidence type="ECO:0000313" key="3">
    <source>
        <dbReference type="Proteomes" id="UP000287651"/>
    </source>
</evidence>
<dbReference type="Proteomes" id="UP000287651">
    <property type="component" value="Unassembled WGS sequence"/>
</dbReference>
<dbReference type="EMBL" id="AMZH03001534">
    <property type="protein sequence ID" value="RRT78969.1"/>
    <property type="molecule type" value="Genomic_DNA"/>
</dbReference>
<reference evidence="2 3" key="1">
    <citation type="journal article" date="2014" name="Agronomy (Basel)">
        <title>A Draft Genome Sequence for Ensete ventricosum, the Drought-Tolerant Tree Against Hunger.</title>
        <authorList>
            <person name="Harrison J."/>
            <person name="Moore K.A."/>
            <person name="Paszkiewicz K."/>
            <person name="Jones T."/>
            <person name="Grant M."/>
            <person name="Ambacheew D."/>
            <person name="Muzemil S."/>
            <person name="Studholme D.J."/>
        </authorList>
    </citation>
    <scope>NUCLEOTIDE SEQUENCE [LARGE SCALE GENOMIC DNA]</scope>
</reference>
<comment type="caution">
    <text evidence="2">The sequence shown here is derived from an EMBL/GenBank/DDBJ whole genome shotgun (WGS) entry which is preliminary data.</text>
</comment>
<evidence type="ECO:0000256" key="1">
    <source>
        <dbReference type="SAM" id="MobiDB-lite"/>
    </source>
</evidence>